<dbReference type="Pfam" id="PF00232">
    <property type="entry name" value="Glyco_hydro_1"/>
    <property type="match status" value="4"/>
</dbReference>
<keyword evidence="2 6" id="KW-0732">Signal</keyword>
<keyword evidence="3" id="KW-0378">Hydrolase</keyword>
<organism evidence="7 8">
    <name type="scientific">Leersia perrieri</name>
    <dbReference type="NCBI Taxonomy" id="77586"/>
    <lineage>
        <taxon>Eukaryota</taxon>
        <taxon>Viridiplantae</taxon>
        <taxon>Streptophyta</taxon>
        <taxon>Embryophyta</taxon>
        <taxon>Tracheophyta</taxon>
        <taxon>Spermatophyta</taxon>
        <taxon>Magnoliopsida</taxon>
        <taxon>Liliopsida</taxon>
        <taxon>Poales</taxon>
        <taxon>Poaceae</taxon>
        <taxon>BOP clade</taxon>
        <taxon>Oryzoideae</taxon>
        <taxon>Oryzeae</taxon>
        <taxon>Oryzinae</taxon>
        <taxon>Leersia</taxon>
    </lineage>
</organism>
<dbReference type="GO" id="GO:0033907">
    <property type="term" value="F:beta-D-fucosidase activity"/>
    <property type="evidence" value="ECO:0007669"/>
    <property type="project" value="UniProtKB-ARBA"/>
</dbReference>
<keyword evidence="5" id="KW-0325">Glycoprotein</keyword>
<keyword evidence="4" id="KW-1015">Disulfide bond</keyword>
<dbReference type="EnsemblPlants" id="LPERR09G10880.1">
    <property type="protein sequence ID" value="LPERR09G10880.1"/>
    <property type="gene ID" value="LPERR09G10880"/>
</dbReference>
<dbReference type="PROSITE" id="PS00653">
    <property type="entry name" value="GLYCOSYL_HYDROL_F1_2"/>
    <property type="match status" value="3"/>
</dbReference>
<dbReference type="STRING" id="77586.A0A0D9XF39"/>
<reference evidence="7" key="3">
    <citation type="submission" date="2015-04" db="UniProtKB">
        <authorList>
            <consortium name="EnsemblPlants"/>
        </authorList>
    </citation>
    <scope>IDENTIFICATION</scope>
</reference>
<dbReference type="PANTHER" id="PTHR10353:SF334">
    <property type="entry name" value="BETA-GLUCOSIDASE 29"/>
    <property type="match status" value="1"/>
</dbReference>
<dbReference type="eggNOG" id="KOG0626">
    <property type="taxonomic scope" value="Eukaryota"/>
</dbReference>
<evidence type="ECO:0000256" key="2">
    <source>
        <dbReference type="ARBA" id="ARBA00022729"/>
    </source>
</evidence>
<comment type="similarity">
    <text evidence="1">Belongs to the glycosyl hydrolase 1 family.</text>
</comment>
<evidence type="ECO:0000256" key="3">
    <source>
        <dbReference type="ARBA" id="ARBA00022801"/>
    </source>
</evidence>
<evidence type="ECO:0000256" key="5">
    <source>
        <dbReference type="ARBA" id="ARBA00023180"/>
    </source>
</evidence>
<feature type="chain" id="PRO_5002350308" description="Beta-glucosidase" evidence="6">
    <location>
        <begin position="26"/>
        <end position="1481"/>
    </location>
</feature>
<sequence>MGIRMERGFFFTLLLGALFCNGAYAKFSRYSFPKDFIFGTGSAAYQYEGAYKEGGKGPSIWDTFTHIPGKILNNDTGDVALDFYHRYKEDVNLLKDMNMDAFRFSIAWTRILPNGSLSGGINKEGVAFYNSLIDDVIAKGLIPYVTIFHWDTPQALESKYGGFLSENIVKDYVDFAEVCFRLFGDRIKYWTTFNEPFTYSAYSYGKGAFAPGRCSPYVSKSCGAGDSSREPYIVAHHIHLSHAAAVHLYRTKYQPIQKGQIGIVVVTHWFIPYNDTEADRGAQQRSLDFIYGWFMDPIVHGDYPGTMRGWLGDRLPTFTPEQSALVKGSYDFIGVNYYTTYYAQSIPPPKSNELSYDLDNRANTTGFRNGKPIGPQEFTPIFFNYPPGLRELLLYTKRRYNNPPIYVTENGIDEGNNATVPIKEALKDGHRIEFHSKHLQFINHAIRNTHAHTSTSNYDTLIAEKLIYLSMSLNGVNVKGYFTWTFMDCFEWGDGYLDRFGLIYIDHQDNLKRYRKQSSYWIEEFLKRHSVQASFNRYSFPKDFIFGTGSAAYQYEGAVKEGGRGPSVWDTFSHIPGKVLNGDTGDVADDFYHRYKDDVNLLNDMNMDAFRFSISWSRILPNGTLSGGVNKEGVAFYNNLINEIIAKGMKPFVTIFHWDTPQALESKYGGFLSENIIKDYVDFADLCFREFGDRVKFWATFNEPWTYCSQGYGTGVHAPGRCSPYVSTSCAVGDSSREPYIAAHHIILAHAAAVRLYRAKYQATQCGQIGITAVSHWFVPYSNNAADRGAVQRSLDFMYGWFLDPIVHGDYPGTMRGWLGARLPTFTAEQAMAVKGSYDFIGVNYYTTYYAKSVPPPNALKLSYDADIRANTTGFRNGKPIGPQEFTPIFFNYPPGIRELLLYTKRRYNNPVIYVTENGIDEANNKSLPIKEALKDGHRISFHSKHLQFVYHAIRNGVRVKGYFTWTFLDCFDFVMRFRIGMERQIVSVLVFVALLCNGVHASFNRYSFPKDFMFGTGSAAYQYEGAVKEGGRGPSVWDIFSHIPGKVLNGDTGDVADDFYHLYKEDVNLLKDMNMDAFRFSISWSRILPNGTLSGGVNKEGVDFYNSLINEIIAKGMKPFVTIFHWDTPQALESKYGGFLSENIIKDYVDFADVCFREFGDRVKFWATFNEPWSFCSQAYGTGILAPGRCSPYVSTSCTSGDSSREPYLAAHHIILAHGATVHLYRSKYQATQHGEIGITLVSHWFVPYTDNAADRGAVQRSLDFMYGWFIDPIVHGNYPDTMRGWLSDRLPAFTAEQVATVKRSYDFIGVNYYTTYYAKSVPPPNALRLSYGAEIRANTTGFRNGKPIGPQEFGSTLFNYPPGIRKLLLYTKRRYNNPVIYITENGIPEGNNKSLPISEALKDGHRISFHSKHLQFVNHAIRDGVRVKGYFTWTFMDCFEWGSGYLDRFGLIYIDRENNLKRYRKQSSYWIANFLKRKY</sequence>
<reference evidence="7 8" key="1">
    <citation type="submission" date="2012-08" db="EMBL/GenBank/DDBJ databases">
        <title>Oryza genome evolution.</title>
        <authorList>
            <person name="Wing R.A."/>
        </authorList>
    </citation>
    <scope>NUCLEOTIDE SEQUENCE</scope>
</reference>
<dbReference type="Gramene" id="LPERR09G10880.1">
    <property type="protein sequence ID" value="LPERR09G10880.1"/>
    <property type="gene ID" value="LPERR09G10880"/>
</dbReference>
<evidence type="ECO:0000256" key="4">
    <source>
        <dbReference type="ARBA" id="ARBA00023157"/>
    </source>
</evidence>
<evidence type="ECO:0000313" key="7">
    <source>
        <dbReference type="EnsemblPlants" id="LPERR09G10880.1"/>
    </source>
</evidence>
<dbReference type="PRINTS" id="PR00131">
    <property type="entry name" value="GLHYDRLASE1"/>
</dbReference>
<dbReference type="GO" id="GO:0005975">
    <property type="term" value="P:carbohydrate metabolic process"/>
    <property type="evidence" value="ECO:0007669"/>
    <property type="project" value="InterPro"/>
</dbReference>
<proteinExistence type="inferred from homology"/>
<reference evidence="8" key="2">
    <citation type="submission" date="2013-12" db="EMBL/GenBank/DDBJ databases">
        <authorList>
            <person name="Yu Y."/>
            <person name="Lee S."/>
            <person name="de Baynast K."/>
            <person name="Wissotski M."/>
            <person name="Liu L."/>
            <person name="Talag J."/>
            <person name="Goicoechea J."/>
            <person name="Angelova A."/>
            <person name="Jetty R."/>
            <person name="Kudrna D."/>
            <person name="Golser W."/>
            <person name="Rivera L."/>
            <person name="Zhang J."/>
            <person name="Wing R."/>
        </authorList>
    </citation>
    <scope>NUCLEOTIDE SEQUENCE</scope>
</reference>
<evidence type="ECO:0000313" key="8">
    <source>
        <dbReference type="Proteomes" id="UP000032180"/>
    </source>
</evidence>
<dbReference type="Proteomes" id="UP000032180">
    <property type="component" value="Chromosome 9"/>
</dbReference>
<dbReference type="InterPro" id="IPR001360">
    <property type="entry name" value="Glyco_hydro_1"/>
</dbReference>
<evidence type="ECO:0008006" key="9">
    <source>
        <dbReference type="Google" id="ProtNLM"/>
    </source>
</evidence>
<dbReference type="InterPro" id="IPR017853">
    <property type="entry name" value="GH"/>
</dbReference>
<dbReference type="FunFam" id="3.20.20.80:FF:000020">
    <property type="entry name" value="Beta-glucosidase 12"/>
    <property type="match status" value="3"/>
</dbReference>
<accession>A0A0D9XF39</accession>
<evidence type="ECO:0000256" key="1">
    <source>
        <dbReference type="ARBA" id="ARBA00010838"/>
    </source>
</evidence>
<dbReference type="SUPFAM" id="SSF51445">
    <property type="entry name" value="(Trans)glycosidases"/>
    <property type="match status" value="3"/>
</dbReference>
<dbReference type="GO" id="GO:0004565">
    <property type="term" value="F:beta-galactosidase activity"/>
    <property type="evidence" value="ECO:0007669"/>
    <property type="project" value="UniProtKB-ARBA"/>
</dbReference>
<protein>
    <recommendedName>
        <fullName evidence="9">Beta-glucosidase</fullName>
    </recommendedName>
</protein>
<dbReference type="PANTHER" id="PTHR10353">
    <property type="entry name" value="GLYCOSYL HYDROLASE"/>
    <property type="match status" value="1"/>
</dbReference>
<feature type="signal peptide" evidence="6">
    <location>
        <begin position="1"/>
        <end position="25"/>
    </location>
</feature>
<dbReference type="GO" id="GO:0008422">
    <property type="term" value="F:beta-glucosidase activity"/>
    <property type="evidence" value="ECO:0007669"/>
    <property type="project" value="UniProtKB-ARBA"/>
</dbReference>
<dbReference type="Gene3D" id="3.20.20.80">
    <property type="entry name" value="Glycosidases"/>
    <property type="match status" value="3"/>
</dbReference>
<name>A0A0D9XF39_9ORYZ</name>
<evidence type="ECO:0000256" key="6">
    <source>
        <dbReference type="SAM" id="SignalP"/>
    </source>
</evidence>
<dbReference type="InterPro" id="IPR033132">
    <property type="entry name" value="GH_1_N_CS"/>
</dbReference>
<keyword evidence="8" id="KW-1185">Reference proteome</keyword>